<dbReference type="EMBL" id="CP023247">
    <property type="protein sequence ID" value="ASZ50074.1"/>
    <property type="molecule type" value="Genomic_DNA"/>
</dbReference>
<gene>
    <name evidence="1" type="ORF">YA91_05580</name>
</gene>
<dbReference type="AlphaFoldDB" id="A0A249W0I2"/>
<evidence type="ECO:0000313" key="1">
    <source>
        <dbReference type="EMBL" id="ASZ50074.1"/>
    </source>
</evidence>
<protein>
    <submittedName>
        <fullName evidence="1">Uncharacterized protein</fullName>
    </submittedName>
</protein>
<proteinExistence type="predicted"/>
<organism evidence="1">
    <name type="scientific">Vibrio parahaemolyticus</name>
    <dbReference type="NCBI Taxonomy" id="670"/>
    <lineage>
        <taxon>Bacteria</taxon>
        <taxon>Pseudomonadati</taxon>
        <taxon>Pseudomonadota</taxon>
        <taxon>Gammaproteobacteria</taxon>
        <taxon>Vibrionales</taxon>
        <taxon>Vibrionaceae</taxon>
        <taxon>Vibrio</taxon>
    </lineage>
</organism>
<reference evidence="1" key="1">
    <citation type="submission" date="2017-09" db="EMBL/GenBank/DDBJ databases">
        <authorList>
            <person name="Ehlers B."/>
            <person name="Leendertz F.H."/>
        </authorList>
    </citation>
    <scope>NUCLEOTIDE SEQUENCE</scope>
    <source>
        <strain evidence="1">MAVP-26</strain>
    </source>
</reference>
<sequence>MLHSIGDHIMKNLITIIMGLALTACGGGGGGGDKSGDSSTPPPTQTTIVVEEPSMQTLNVPDGYDYDPIVARALSVDISGYSSQRAHLSVYKEYQETTSGTYQAKYASKVASEALINGKAEMNFPVSDSQGNLLVEVWFYDGSDPVQHMISAEDSSWRL</sequence>
<accession>A0A249W0I2</accession>
<name>A0A249W0I2_VIBPH</name>